<evidence type="ECO:0000256" key="8">
    <source>
        <dbReference type="ARBA" id="ARBA00030802"/>
    </source>
</evidence>
<evidence type="ECO:0000256" key="6">
    <source>
        <dbReference type="ARBA" id="ARBA00023242"/>
    </source>
</evidence>
<dbReference type="PROSITE" id="PS50088">
    <property type="entry name" value="ANK_REPEAT"/>
    <property type="match status" value="1"/>
</dbReference>
<name>A0A8B8CYD5_CRAVI</name>
<proteinExistence type="predicted"/>
<evidence type="ECO:0000256" key="10">
    <source>
        <dbReference type="SAM" id="MobiDB-lite"/>
    </source>
</evidence>
<dbReference type="AlphaFoldDB" id="A0A8B8CYD5"/>
<feature type="repeat" description="ANK" evidence="9">
    <location>
        <begin position="57"/>
        <end position="89"/>
    </location>
</feature>
<dbReference type="Gene3D" id="1.25.40.20">
    <property type="entry name" value="Ankyrin repeat-containing domain"/>
    <property type="match status" value="1"/>
</dbReference>
<evidence type="ECO:0000313" key="12">
    <source>
        <dbReference type="RefSeq" id="XP_022320892.1"/>
    </source>
</evidence>
<evidence type="ECO:0000256" key="4">
    <source>
        <dbReference type="ARBA" id="ARBA00022737"/>
    </source>
</evidence>
<dbReference type="Pfam" id="PF12796">
    <property type="entry name" value="Ank_2"/>
    <property type="match status" value="1"/>
</dbReference>
<evidence type="ECO:0000313" key="11">
    <source>
        <dbReference type="Proteomes" id="UP000694844"/>
    </source>
</evidence>
<evidence type="ECO:0000256" key="1">
    <source>
        <dbReference type="ARBA" id="ARBA00004123"/>
    </source>
</evidence>
<gene>
    <name evidence="12" type="primary">LOC111123087</name>
</gene>
<dbReference type="GeneID" id="111123087"/>
<evidence type="ECO:0000256" key="5">
    <source>
        <dbReference type="ARBA" id="ARBA00023043"/>
    </source>
</evidence>
<keyword evidence="11" id="KW-1185">Reference proteome</keyword>
<feature type="compositionally biased region" description="Basic and acidic residues" evidence="10">
    <location>
        <begin position="225"/>
        <end position="235"/>
    </location>
</feature>
<dbReference type="GO" id="GO:0043124">
    <property type="term" value="P:negative regulation of canonical NF-kappaB signal transduction"/>
    <property type="evidence" value="ECO:0007669"/>
    <property type="project" value="InterPro"/>
</dbReference>
<dbReference type="Proteomes" id="UP000694844">
    <property type="component" value="Chromosome 3"/>
</dbReference>
<keyword evidence="6" id="KW-0539">Nucleus</keyword>
<dbReference type="PANTHER" id="PTHR15263">
    <property type="entry name" value="I-KAPPA-B-LIKE PROTEIN IKBL"/>
    <property type="match status" value="1"/>
</dbReference>
<dbReference type="InterPro" id="IPR002110">
    <property type="entry name" value="Ankyrin_rpt"/>
</dbReference>
<dbReference type="InterPro" id="IPR038753">
    <property type="entry name" value="NFKBIL1"/>
</dbReference>
<keyword evidence="4" id="KW-0677">Repeat</keyword>
<feature type="compositionally biased region" description="Basic residues" evidence="10">
    <location>
        <begin position="208"/>
        <end position="224"/>
    </location>
</feature>
<dbReference type="PANTHER" id="PTHR15263:SF1">
    <property type="entry name" value="NF-KAPPA-B INHIBITOR-LIKE PROTEIN 1"/>
    <property type="match status" value="1"/>
</dbReference>
<dbReference type="SMART" id="SM00248">
    <property type="entry name" value="ANK"/>
    <property type="match status" value="2"/>
</dbReference>
<evidence type="ECO:0000256" key="3">
    <source>
        <dbReference type="ARBA" id="ARBA00022553"/>
    </source>
</evidence>
<evidence type="ECO:0000256" key="7">
    <source>
        <dbReference type="ARBA" id="ARBA00030621"/>
    </source>
</evidence>
<protein>
    <recommendedName>
        <fullName evidence="2">NF-kappa-B inhibitor-like protein 1</fullName>
    </recommendedName>
    <alternativeName>
        <fullName evidence="7">Inhibitor of kappa B-like protein</fullName>
    </alternativeName>
    <alternativeName>
        <fullName evidence="8">Nuclear factor of kappa light polypeptide gene enhancer in B-cells inhibitor-like 1</fullName>
    </alternativeName>
</protein>
<reference evidence="12" key="1">
    <citation type="submission" date="2025-08" db="UniProtKB">
        <authorList>
            <consortium name="RefSeq"/>
        </authorList>
    </citation>
    <scope>IDENTIFICATION</scope>
    <source>
        <tissue evidence="12">Whole sample</tissue>
    </source>
</reference>
<keyword evidence="5 9" id="KW-0040">ANK repeat</keyword>
<evidence type="ECO:0000256" key="9">
    <source>
        <dbReference type="PROSITE-ProRule" id="PRU00023"/>
    </source>
</evidence>
<dbReference type="RefSeq" id="XP_022320892.1">
    <property type="nucleotide sequence ID" value="XM_022465184.1"/>
</dbReference>
<keyword evidence="3" id="KW-0597">Phosphoprotein</keyword>
<accession>A0A8B8CYD5</accession>
<comment type="subcellular location">
    <subcellularLocation>
        <location evidence="1">Nucleus</location>
    </subcellularLocation>
</comment>
<dbReference type="KEGG" id="cvn:111123087"/>
<dbReference type="InterPro" id="IPR036770">
    <property type="entry name" value="Ankyrin_rpt-contain_sf"/>
</dbReference>
<dbReference type="SUPFAM" id="SSF48403">
    <property type="entry name" value="Ankyrin repeat"/>
    <property type="match status" value="1"/>
</dbReference>
<sequence>MKYVRRGGETSEHNLLNEMEKRVLKKLKHFIKDGRSAKLKSYIEKHGINIHHCHYHNGKTLLHYCCRYHNSSGVKFLLEKGIEVSIKDDDGDTALHIAIREAIKTHSKSELNEIYQLIILPMIEKSPESLRWRNHDDITCRDLLDQLREKHDDTQFPTKSPENWEDKLAEEIEYEHNQDWGRFSGGCPEEEDWGESYEDWTDRMQREYHRKRRHRSSVPKSTKKAKTEETDDFDSKLKAEREKMKKRYEENQKKAQQNFKRHKKGVYEKKWDELSTKALEKPLCFSDIPWPFKNNVSEMEDFLFHDITSIDTRKKFLRDQIKRWHPDKFVQKFGNHIVPEEKEHVFLIVKQVSQELNNLFEKSK</sequence>
<organism evidence="11 12">
    <name type="scientific">Crassostrea virginica</name>
    <name type="common">Eastern oyster</name>
    <dbReference type="NCBI Taxonomy" id="6565"/>
    <lineage>
        <taxon>Eukaryota</taxon>
        <taxon>Metazoa</taxon>
        <taxon>Spiralia</taxon>
        <taxon>Lophotrochozoa</taxon>
        <taxon>Mollusca</taxon>
        <taxon>Bivalvia</taxon>
        <taxon>Autobranchia</taxon>
        <taxon>Pteriomorphia</taxon>
        <taxon>Ostreida</taxon>
        <taxon>Ostreoidea</taxon>
        <taxon>Ostreidae</taxon>
        <taxon>Crassostrea</taxon>
    </lineage>
</organism>
<feature type="region of interest" description="Disordered" evidence="10">
    <location>
        <begin position="208"/>
        <end position="235"/>
    </location>
</feature>
<dbReference type="GO" id="GO:0005634">
    <property type="term" value="C:nucleus"/>
    <property type="evidence" value="ECO:0007669"/>
    <property type="project" value="UniProtKB-SubCell"/>
</dbReference>
<evidence type="ECO:0000256" key="2">
    <source>
        <dbReference type="ARBA" id="ARBA00014259"/>
    </source>
</evidence>
<dbReference type="OrthoDB" id="412109at2759"/>
<dbReference type="PROSITE" id="PS50297">
    <property type="entry name" value="ANK_REP_REGION"/>
    <property type="match status" value="1"/>
</dbReference>